<feature type="domain" description="Phosphoribosyltransferase" evidence="2">
    <location>
        <begin position="173"/>
        <end position="216"/>
    </location>
</feature>
<dbReference type="InterPro" id="IPR051910">
    <property type="entry name" value="ComF/GntX_DNA_util-trans"/>
</dbReference>
<reference evidence="3" key="1">
    <citation type="submission" date="2019-08" db="EMBL/GenBank/DDBJ databases">
        <authorList>
            <person name="Kucharzyk K."/>
            <person name="Murdoch R.W."/>
            <person name="Higgins S."/>
            <person name="Loffler F."/>
        </authorList>
    </citation>
    <scope>NUCLEOTIDE SEQUENCE</scope>
</reference>
<dbReference type="SUPFAM" id="SSF53271">
    <property type="entry name" value="PRTase-like"/>
    <property type="match status" value="1"/>
</dbReference>
<comment type="similarity">
    <text evidence="1">Belongs to the ComF/GntX family.</text>
</comment>
<dbReference type="EMBL" id="VSSQ01019222">
    <property type="protein sequence ID" value="MPM63106.1"/>
    <property type="molecule type" value="Genomic_DNA"/>
</dbReference>
<evidence type="ECO:0000313" key="3">
    <source>
        <dbReference type="EMBL" id="MPM63106.1"/>
    </source>
</evidence>
<proteinExistence type="inferred from homology"/>
<dbReference type="PANTHER" id="PTHR47505">
    <property type="entry name" value="DNA UTILIZATION PROTEIN YHGH"/>
    <property type="match status" value="1"/>
</dbReference>
<comment type="caution">
    <text evidence="3">The sequence shown here is derived from an EMBL/GenBank/DDBJ whole genome shotgun (WGS) entry which is preliminary data.</text>
</comment>
<dbReference type="CDD" id="cd06223">
    <property type="entry name" value="PRTases_typeI"/>
    <property type="match status" value="1"/>
</dbReference>
<dbReference type="InterPro" id="IPR000836">
    <property type="entry name" value="PRTase_dom"/>
</dbReference>
<dbReference type="AlphaFoldDB" id="A0A645BDD8"/>
<dbReference type="Gene3D" id="3.40.50.2020">
    <property type="match status" value="1"/>
</dbReference>
<gene>
    <name evidence="3" type="ORF">SDC9_109986</name>
</gene>
<dbReference type="InterPro" id="IPR029057">
    <property type="entry name" value="PRTase-like"/>
</dbReference>
<name>A0A645BDD8_9ZZZZ</name>
<sequence>MSSFWQLLIDIFFPPVCIECRQRISAGVLCPSCRKKLQDFRILQPRTYSCPDIESICLFYRYDAGIKEALHEVKFHGKKRLLAAMAEEMSILETPKRVCAMWNLPENIVVVPIPTDRKRVAQRGYDVPQGIFSEWSQEQGFIWLEALARIRSTQPQYGLDRSNRRKNVRGCFNTIRDIRGKSILLVDDIFTSGATAEEAAHILRKQGASNVWAIAFAGGADNDK</sequence>
<accession>A0A645BDD8</accession>
<dbReference type="PANTHER" id="PTHR47505:SF1">
    <property type="entry name" value="DNA UTILIZATION PROTEIN YHGH"/>
    <property type="match status" value="1"/>
</dbReference>
<evidence type="ECO:0000259" key="2">
    <source>
        <dbReference type="Pfam" id="PF00156"/>
    </source>
</evidence>
<evidence type="ECO:0000256" key="1">
    <source>
        <dbReference type="ARBA" id="ARBA00008007"/>
    </source>
</evidence>
<organism evidence="3">
    <name type="scientific">bioreactor metagenome</name>
    <dbReference type="NCBI Taxonomy" id="1076179"/>
    <lineage>
        <taxon>unclassified sequences</taxon>
        <taxon>metagenomes</taxon>
        <taxon>ecological metagenomes</taxon>
    </lineage>
</organism>
<dbReference type="Pfam" id="PF00156">
    <property type="entry name" value="Pribosyltran"/>
    <property type="match status" value="1"/>
</dbReference>
<protein>
    <recommendedName>
        <fullName evidence="2">Phosphoribosyltransferase domain-containing protein</fullName>
    </recommendedName>
</protein>